<dbReference type="Gene3D" id="3.40.50.1000">
    <property type="entry name" value="HAD superfamily/HAD-like"/>
    <property type="match status" value="1"/>
</dbReference>
<dbReference type="NCBIfam" id="TIGR01668">
    <property type="entry name" value="YqeG_hyp_ppase"/>
    <property type="match status" value="1"/>
</dbReference>
<name>A0A7L6N1K8_9MOLU</name>
<evidence type="ECO:0000313" key="2">
    <source>
        <dbReference type="Proteomes" id="UP000512167"/>
    </source>
</evidence>
<dbReference type="RefSeq" id="WP_312031930.1">
    <property type="nucleotide sequence ID" value="NZ_CP051151.1"/>
</dbReference>
<evidence type="ECO:0000313" key="1">
    <source>
        <dbReference type="EMBL" id="QLY39461.1"/>
    </source>
</evidence>
<protein>
    <submittedName>
        <fullName evidence="1">YqeG family HAD IIIA-type phosphatase</fullName>
    </submittedName>
</protein>
<dbReference type="GO" id="GO:0008962">
    <property type="term" value="F:phosphatidylglycerophosphatase activity"/>
    <property type="evidence" value="ECO:0007669"/>
    <property type="project" value="InterPro"/>
</dbReference>
<sequence length="186" mass="21845">MIEIFLKKKFFYPNEYQKTVFDIDFNKLKSKGIQHILIDLDNTLIPYDEHLPNTRIEELVNQVKSLGLTMTIISNNKEKRVQAFSKAIQLDYVNSSKKPLKYGFKKALKKLSYPSVSTVCLIGDQFMTDVFGGNRMGFYTIVVDAIKRKTEKWYTKLNRKLENKVLLRLKKTDPDFYDLMNLAEKR</sequence>
<dbReference type="Proteomes" id="UP000512167">
    <property type="component" value="Chromosome"/>
</dbReference>
<dbReference type="InterPro" id="IPR010021">
    <property type="entry name" value="PGPP1/Gep4"/>
</dbReference>
<accession>A0A7L6N1K8</accession>
<dbReference type="InterPro" id="IPR027706">
    <property type="entry name" value="PGP_Pase"/>
</dbReference>
<keyword evidence="2" id="KW-1185">Reference proteome</keyword>
<proteinExistence type="predicted"/>
<organism evidence="1 2">
    <name type="scientific">Hujiaoplasma nucleasis</name>
    <dbReference type="NCBI Taxonomy" id="2725268"/>
    <lineage>
        <taxon>Bacteria</taxon>
        <taxon>Bacillati</taxon>
        <taxon>Mycoplasmatota</taxon>
        <taxon>Mollicutes</taxon>
        <taxon>Candidatus Izemoplasmatales</taxon>
        <taxon>Hujiaoplasmataceae</taxon>
        <taxon>Hujiaoplasma</taxon>
    </lineage>
</organism>
<dbReference type="AlphaFoldDB" id="A0A7L6N1K8"/>
<dbReference type="InterPro" id="IPR023214">
    <property type="entry name" value="HAD_sf"/>
</dbReference>
<dbReference type="SUPFAM" id="SSF56784">
    <property type="entry name" value="HAD-like"/>
    <property type="match status" value="1"/>
</dbReference>
<dbReference type="EMBL" id="CP051151">
    <property type="protein sequence ID" value="QLY39461.1"/>
    <property type="molecule type" value="Genomic_DNA"/>
</dbReference>
<dbReference type="InterPro" id="IPR006549">
    <property type="entry name" value="HAD-SF_hydro_IIIA"/>
</dbReference>
<gene>
    <name evidence="1" type="ORF">HF295_00730</name>
</gene>
<reference evidence="1 2" key="1">
    <citation type="submission" date="2020-04" db="EMBL/GenBank/DDBJ databases">
        <authorList>
            <person name="Zheng R.K."/>
            <person name="Sun C.M."/>
        </authorList>
    </citation>
    <scope>NUCLEOTIDE SEQUENCE [LARGE SCALE GENOMIC DNA]</scope>
    <source>
        <strain evidence="2">zrk29</strain>
    </source>
</reference>
<dbReference type="Pfam" id="PF09419">
    <property type="entry name" value="PGP_phosphatase"/>
    <property type="match status" value="1"/>
</dbReference>
<dbReference type="InterPro" id="IPR036412">
    <property type="entry name" value="HAD-like_sf"/>
</dbReference>
<dbReference type="NCBIfam" id="TIGR01662">
    <property type="entry name" value="HAD-SF-IIIA"/>
    <property type="match status" value="1"/>
</dbReference>
<dbReference type="KEGG" id="tbk:HF295_00730"/>